<sequence>MEIINLDSNGNKIKDLSKIVLSQEKSLLLYQLIIRSNNNRGVTA</sequence>
<dbReference type="Proteomes" id="UP000831692">
    <property type="component" value="Chromosome"/>
</dbReference>
<keyword evidence="2" id="KW-1185">Reference proteome</keyword>
<evidence type="ECO:0000313" key="2">
    <source>
        <dbReference type="Proteomes" id="UP000831692"/>
    </source>
</evidence>
<reference evidence="1 2" key="1">
    <citation type="submission" date="2022-03" db="EMBL/GenBank/DDBJ databases">
        <title>Complete genome sequence of Enterococcus innesii DB-1.</title>
        <authorList>
            <person name="Fukuda D."/>
            <person name="Nolasco-Hipolito C."/>
        </authorList>
    </citation>
    <scope>NUCLEOTIDE SEQUENCE [LARGE SCALE GENOMIC DNA]</scope>
    <source>
        <strain evidence="1 2">DB-1</strain>
    </source>
</reference>
<dbReference type="GeneID" id="83459370"/>
<dbReference type="EMBL" id="AP025635">
    <property type="protein sequence ID" value="BDG67912.1"/>
    <property type="molecule type" value="Genomic_DNA"/>
</dbReference>
<protein>
    <submittedName>
        <fullName evidence="1">Uncharacterized protein</fullName>
    </submittedName>
</protein>
<evidence type="ECO:0000313" key="1">
    <source>
        <dbReference type="EMBL" id="BDG67912.1"/>
    </source>
</evidence>
<name>A0ABM7XS47_9ENTE</name>
<dbReference type="RefSeq" id="WP_276526166.1">
    <property type="nucleotide sequence ID" value="NZ_AP025635.1"/>
</dbReference>
<gene>
    <name evidence="1" type="ORF">ENLAB_14760</name>
</gene>
<organism evidence="1 2">
    <name type="scientific">Enterococcus innesii</name>
    <dbReference type="NCBI Taxonomy" id="2839759"/>
    <lineage>
        <taxon>Bacteria</taxon>
        <taxon>Bacillati</taxon>
        <taxon>Bacillota</taxon>
        <taxon>Bacilli</taxon>
        <taxon>Lactobacillales</taxon>
        <taxon>Enterococcaceae</taxon>
        <taxon>Enterococcus</taxon>
    </lineage>
</organism>
<proteinExistence type="predicted"/>
<accession>A0ABM7XS47</accession>